<feature type="compositionally biased region" description="Basic and acidic residues" evidence="1">
    <location>
        <begin position="171"/>
        <end position="183"/>
    </location>
</feature>
<evidence type="ECO:0000313" key="3">
    <source>
        <dbReference type="Proteomes" id="UP000305067"/>
    </source>
</evidence>
<dbReference type="AlphaFoldDB" id="A0A5C3QPB1"/>
<protein>
    <submittedName>
        <fullName evidence="2">Uncharacterized protein</fullName>
    </submittedName>
</protein>
<accession>A0A5C3QPB1</accession>
<evidence type="ECO:0000313" key="2">
    <source>
        <dbReference type="EMBL" id="TFL03796.1"/>
    </source>
</evidence>
<dbReference type="Proteomes" id="UP000305067">
    <property type="component" value="Unassembled WGS sequence"/>
</dbReference>
<feature type="region of interest" description="Disordered" evidence="1">
    <location>
        <begin position="155"/>
        <end position="183"/>
    </location>
</feature>
<gene>
    <name evidence="2" type="ORF">BDV98DRAFT_348238</name>
</gene>
<evidence type="ECO:0000256" key="1">
    <source>
        <dbReference type="SAM" id="MobiDB-lite"/>
    </source>
</evidence>
<keyword evidence="3" id="KW-1185">Reference proteome</keyword>
<organism evidence="2 3">
    <name type="scientific">Pterulicium gracile</name>
    <dbReference type="NCBI Taxonomy" id="1884261"/>
    <lineage>
        <taxon>Eukaryota</taxon>
        <taxon>Fungi</taxon>
        <taxon>Dikarya</taxon>
        <taxon>Basidiomycota</taxon>
        <taxon>Agaricomycotina</taxon>
        <taxon>Agaricomycetes</taxon>
        <taxon>Agaricomycetidae</taxon>
        <taxon>Agaricales</taxon>
        <taxon>Pleurotineae</taxon>
        <taxon>Pterulaceae</taxon>
        <taxon>Pterulicium</taxon>
    </lineage>
</organism>
<reference evidence="2 3" key="1">
    <citation type="journal article" date="2019" name="Nat. Ecol. Evol.">
        <title>Megaphylogeny resolves global patterns of mushroom evolution.</title>
        <authorList>
            <person name="Varga T."/>
            <person name="Krizsan K."/>
            <person name="Foldi C."/>
            <person name="Dima B."/>
            <person name="Sanchez-Garcia M."/>
            <person name="Sanchez-Ramirez S."/>
            <person name="Szollosi G.J."/>
            <person name="Szarkandi J.G."/>
            <person name="Papp V."/>
            <person name="Albert L."/>
            <person name="Andreopoulos W."/>
            <person name="Angelini C."/>
            <person name="Antonin V."/>
            <person name="Barry K.W."/>
            <person name="Bougher N.L."/>
            <person name="Buchanan P."/>
            <person name="Buyck B."/>
            <person name="Bense V."/>
            <person name="Catcheside P."/>
            <person name="Chovatia M."/>
            <person name="Cooper J."/>
            <person name="Damon W."/>
            <person name="Desjardin D."/>
            <person name="Finy P."/>
            <person name="Geml J."/>
            <person name="Haridas S."/>
            <person name="Hughes K."/>
            <person name="Justo A."/>
            <person name="Karasinski D."/>
            <person name="Kautmanova I."/>
            <person name="Kiss B."/>
            <person name="Kocsube S."/>
            <person name="Kotiranta H."/>
            <person name="LaButti K.M."/>
            <person name="Lechner B.E."/>
            <person name="Liimatainen K."/>
            <person name="Lipzen A."/>
            <person name="Lukacs Z."/>
            <person name="Mihaltcheva S."/>
            <person name="Morgado L.N."/>
            <person name="Niskanen T."/>
            <person name="Noordeloos M.E."/>
            <person name="Ohm R.A."/>
            <person name="Ortiz-Santana B."/>
            <person name="Ovrebo C."/>
            <person name="Racz N."/>
            <person name="Riley R."/>
            <person name="Savchenko A."/>
            <person name="Shiryaev A."/>
            <person name="Soop K."/>
            <person name="Spirin V."/>
            <person name="Szebenyi C."/>
            <person name="Tomsovsky M."/>
            <person name="Tulloss R.E."/>
            <person name="Uehling J."/>
            <person name="Grigoriev I.V."/>
            <person name="Vagvolgyi C."/>
            <person name="Papp T."/>
            <person name="Martin F.M."/>
            <person name="Miettinen O."/>
            <person name="Hibbett D.S."/>
            <person name="Nagy L.G."/>
        </authorList>
    </citation>
    <scope>NUCLEOTIDE SEQUENCE [LARGE SCALE GENOMIC DNA]</scope>
    <source>
        <strain evidence="2 3">CBS 309.79</strain>
    </source>
</reference>
<name>A0A5C3QPB1_9AGAR</name>
<sequence length="183" mass="20385">MDEPYRLLETENAVYSPGNDEACILLVTTEPRMYSPGNEVEPRKRRVVIAVRPEPGKTPRTISEADAGNRPSDICEDVDVQPCVCPQRVAIAVEIGEESERRRLRGPTLHVNIASCNWSSKSLALMVAASQQEPAVHESSGPSPRYLKLEVEKGWREPDGPGRTNHIQVRNSDEILDTERGCR</sequence>
<proteinExistence type="predicted"/>
<dbReference type="EMBL" id="ML178819">
    <property type="protein sequence ID" value="TFL03796.1"/>
    <property type="molecule type" value="Genomic_DNA"/>
</dbReference>